<dbReference type="CDD" id="cd07064">
    <property type="entry name" value="AlkD_like_1"/>
    <property type="match status" value="1"/>
</dbReference>
<dbReference type="InterPro" id="IPR016024">
    <property type="entry name" value="ARM-type_fold"/>
</dbReference>
<gene>
    <name evidence="1" type="ORF">EV191_11925</name>
</gene>
<reference evidence="1 2" key="1">
    <citation type="submission" date="2019-03" db="EMBL/GenBank/DDBJ databases">
        <title>Genomic Encyclopedia of Type Strains, Phase IV (KMG-IV): sequencing the most valuable type-strain genomes for metagenomic binning, comparative biology and taxonomic classification.</title>
        <authorList>
            <person name="Goeker M."/>
        </authorList>
    </citation>
    <scope>NUCLEOTIDE SEQUENCE [LARGE SCALE GENOMIC DNA]</scope>
    <source>
        <strain evidence="1 2">DSM 45765</strain>
    </source>
</reference>
<name>A0A4R2Q7K5_9PSEU</name>
<evidence type="ECO:0000313" key="2">
    <source>
        <dbReference type="Proteomes" id="UP000294911"/>
    </source>
</evidence>
<dbReference type="Pfam" id="PF08713">
    <property type="entry name" value="DNA_alkylation"/>
    <property type="match status" value="1"/>
</dbReference>
<sequence length="203" mass="23412">MRSYMRSTLPFRGVPKPERHALARRVFAAHPLPARADWLAAVGELWHGAAYREERYLALELCRHRSYTPWQGPDLAGWYGELIRSGAWWDLVDEIATRLVGPLLRAYPDELTPLIRDWQTNEDLWLRRAALICQVGAKARTDHALLASCVEANRTDPEFFIRKAIGWALRDYAKTAPDWVRAFVAEHPELSTLSRREALRNLN</sequence>
<dbReference type="AlphaFoldDB" id="A0A4R2Q7K5"/>
<dbReference type="PANTHER" id="PTHR34070">
    <property type="entry name" value="ARMADILLO-TYPE FOLD"/>
    <property type="match status" value="1"/>
</dbReference>
<keyword evidence="2" id="KW-1185">Reference proteome</keyword>
<evidence type="ECO:0000313" key="1">
    <source>
        <dbReference type="EMBL" id="TCP44740.1"/>
    </source>
</evidence>
<dbReference type="EMBL" id="SLXQ01000019">
    <property type="protein sequence ID" value="TCP44740.1"/>
    <property type="molecule type" value="Genomic_DNA"/>
</dbReference>
<accession>A0A4R2Q7K5</accession>
<dbReference type="Gene3D" id="1.25.10.90">
    <property type="match status" value="1"/>
</dbReference>
<organism evidence="1 2">
    <name type="scientific">Tamaricihabitans halophyticus</name>
    <dbReference type="NCBI Taxonomy" id="1262583"/>
    <lineage>
        <taxon>Bacteria</taxon>
        <taxon>Bacillati</taxon>
        <taxon>Actinomycetota</taxon>
        <taxon>Actinomycetes</taxon>
        <taxon>Pseudonocardiales</taxon>
        <taxon>Pseudonocardiaceae</taxon>
        <taxon>Tamaricihabitans</taxon>
    </lineage>
</organism>
<comment type="caution">
    <text evidence="1">The sequence shown here is derived from an EMBL/GenBank/DDBJ whole genome shotgun (WGS) entry which is preliminary data.</text>
</comment>
<dbReference type="SUPFAM" id="SSF48371">
    <property type="entry name" value="ARM repeat"/>
    <property type="match status" value="1"/>
</dbReference>
<dbReference type="InterPro" id="IPR014825">
    <property type="entry name" value="DNA_alkylation"/>
</dbReference>
<dbReference type="PANTHER" id="PTHR34070:SF1">
    <property type="entry name" value="DNA ALKYLATION REPAIR PROTEIN"/>
    <property type="match status" value="1"/>
</dbReference>
<dbReference type="Proteomes" id="UP000294911">
    <property type="component" value="Unassembled WGS sequence"/>
</dbReference>
<protein>
    <submittedName>
        <fullName evidence="1">3-methyladenine DNA glycosylase AlkD</fullName>
    </submittedName>
</protein>
<proteinExistence type="predicted"/>